<dbReference type="AlphaFoldDB" id="A0A8H6VLL7"/>
<sequence>MRRFRTARRAVRTRVQHGDFRVLAKFELRDARESEDDLKRTTKVWKSVLIPKTDMAITIEEFFVPFKVLITERAIADTELDLLGPQASEDLCVLFKLCVDSPTKEGRVFELSKQQPYMNRITELQDIFVNPESIVGTTLSVTAVLDVLLSTDIASSLDGSNRTADQIVRPALPEWDFRDLNWIRIGSTRPPTGKSNDVPTEYALVAEIDPKNSSVRKLLEIACWSLGHLCIIASQKEVQHDPDDIFDPPFDNATDLQEIETIIFHPDFDRSARRTPTIPDMTFNIFNPNVQDPPFGATLEENEWVTLVINFKSHLSEEHGKVKFDSNLQVEVDNNDTAKRLKKHVTKQLENGKGTSRLFQGKLNDAWKMELWIIPQGQRLLYRFKSGTVTQFLRQEMVDAGQKIAYMECHLWEKNVDTRGL</sequence>
<name>A0A8H6VLL7_9PEZI</name>
<gene>
    <name evidence="1" type="ORF">HII31_01836</name>
</gene>
<protein>
    <submittedName>
        <fullName evidence="1">Uncharacterized protein</fullName>
    </submittedName>
</protein>
<dbReference type="OrthoDB" id="3896424at2759"/>
<reference evidence="1" key="1">
    <citation type="submission" date="2020-04" db="EMBL/GenBank/DDBJ databases">
        <title>Draft genome resource of the tomato pathogen Pseudocercospora fuligena.</title>
        <authorList>
            <person name="Zaccaron A."/>
        </authorList>
    </citation>
    <scope>NUCLEOTIDE SEQUENCE</scope>
    <source>
        <strain evidence="1">PF001</strain>
    </source>
</reference>
<accession>A0A8H6VLL7</accession>
<dbReference type="Proteomes" id="UP000660729">
    <property type="component" value="Unassembled WGS sequence"/>
</dbReference>
<proteinExistence type="predicted"/>
<evidence type="ECO:0000313" key="2">
    <source>
        <dbReference type="Proteomes" id="UP000660729"/>
    </source>
</evidence>
<comment type="caution">
    <text evidence="1">The sequence shown here is derived from an EMBL/GenBank/DDBJ whole genome shotgun (WGS) entry which is preliminary data.</text>
</comment>
<keyword evidence="2" id="KW-1185">Reference proteome</keyword>
<evidence type="ECO:0000313" key="1">
    <source>
        <dbReference type="EMBL" id="KAF7196918.1"/>
    </source>
</evidence>
<organism evidence="1 2">
    <name type="scientific">Pseudocercospora fuligena</name>
    <dbReference type="NCBI Taxonomy" id="685502"/>
    <lineage>
        <taxon>Eukaryota</taxon>
        <taxon>Fungi</taxon>
        <taxon>Dikarya</taxon>
        <taxon>Ascomycota</taxon>
        <taxon>Pezizomycotina</taxon>
        <taxon>Dothideomycetes</taxon>
        <taxon>Dothideomycetidae</taxon>
        <taxon>Mycosphaerellales</taxon>
        <taxon>Mycosphaerellaceae</taxon>
        <taxon>Pseudocercospora</taxon>
    </lineage>
</organism>
<dbReference type="EMBL" id="JABCIY010000022">
    <property type="protein sequence ID" value="KAF7196918.1"/>
    <property type="molecule type" value="Genomic_DNA"/>
</dbReference>